<accession>A0ABQ8PSI0</accession>
<evidence type="ECO:0000256" key="1">
    <source>
        <dbReference type="ARBA" id="ARBA00004123"/>
    </source>
</evidence>
<dbReference type="PANTHER" id="PTHR33572">
    <property type="entry name" value="SPORE DEVELOPMENT REGULATOR VOSA"/>
    <property type="match status" value="1"/>
</dbReference>
<dbReference type="Gene3D" id="2.60.40.3960">
    <property type="entry name" value="Velvet domain"/>
    <property type="match status" value="1"/>
</dbReference>
<keyword evidence="4" id="KW-0539">Nucleus</keyword>
<protein>
    <recommendedName>
        <fullName evidence="5">Velvet domain-containing protein</fullName>
    </recommendedName>
</protein>
<proteinExistence type="predicted"/>
<comment type="caution">
    <text evidence="6">The sequence shown here is derived from an EMBL/GenBank/DDBJ whole genome shotgun (WGS) entry which is preliminary data.</text>
</comment>
<sequence length="195" mass="21540">MHATLFDETGTVECSVVYNTQETATTKTTTMAPEADADMAVDMPTRTTAAAAAAAGEITTESTAVKGKQNEEMYQEESEDPATSVIIGGSASQMEQLRDVDDKLGFFFCFPNIRVRYPGRYRLRFSLFPLPRTEEPNVVIKQVFSEVFTVYSAKDFPGRDVSTKLSRKLAAQGVSIPIRNKSRLKMQEASDTLDD</sequence>
<dbReference type="InterPro" id="IPR021740">
    <property type="entry name" value="Velvet"/>
</dbReference>
<evidence type="ECO:0000256" key="2">
    <source>
        <dbReference type="ARBA" id="ARBA00023015"/>
    </source>
</evidence>
<dbReference type="InterPro" id="IPR038491">
    <property type="entry name" value="Velvet_dom_sf"/>
</dbReference>
<feature type="domain" description="Velvet" evidence="5">
    <location>
        <begin position="1"/>
        <end position="179"/>
    </location>
</feature>
<evidence type="ECO:0000256" key="3">
    <source>
        <dbReference type="ARBA" id="ARBA00023163"/>
    </source>
</evidence>
<comment type="subcellular location">
    <subcellularLocation>
        <location evidence="1">Nucleus</location>
    </subcellularLocation>
</comment>
<keyword evidence="2" id="KW-0805">Transcription regulation</keyword>
<evidence type="ECO:0000256" key="4">
    <source>
        <dbReference type="ARBA" id="ARBA00023242"/>
    </source>
</evidence>
<dbReference type="PROSITE" id="PS51821">
    <property type="entry name" value="VELVET"/>
    <property type="match status" value="1"/>
</dbReference>
<dbReference type="EMBL" id="JANBQD010000010">
    <property type="protein sequence ID" value="KAJ1994798.1"/>
    <property type="molecule type" value="Genomic_DNA"/>
</dbReference>
<evidence type="ECO:0000313" key="6">
    <source>
        <dbReference type="EMBL" id="KAJ1994798.1"/>
    </source>
</evidence>
<reference evidence="6" key="1">
    <citation type="submission" date="2022-07" db="EMBL/GenBank/DDBJ databases">
        <title>Phylogenomic reconstructions and comparative analyses of Kickxellomycotina fungi.</title>
        <authorList>
            <person name="Reynolds N.K."/>
            <person name="Stajich J.E."/>
            <person name="Barry K."/>
            <person name="Grigoriev I.V."/>
            <person name="Crous P."/>
            <person name="Smith M.E."/>
        </authorList>
    </citation>
    <scope>NUCLEOTIDE SEQUENCE</scope>
    <source>
        <strain evidence="6">BCRC 34882</strain>
    </source>
</reference>
<dbReference type="Pfam" id="PF11754">
    <property type="entry name" value="Velvet"/>
    <property type="match status" value="1"/>
</dbReference>
<evidence type="ECO:0000259" key="5">
    <source>
        <dbReference type="PROSITE" id="PS51821"/>
    </source>
</evidence>
<keyword evidence="3" id="KW-0804">Transcription</keyword>
<evidence type="ECO:0000313" key="7">
    <source>
        <dbReference type="Proteomes" id="UP001151295"/>
    </source>
</evidence>
<keyword evidence="7" id="KW-1185">Reference proteome</keyword>
<name>A0ABQ8PSI0_9FUNG</name>
<dbReference type="InterPro" id="IPR037525">
    <property type="entry name" value="Velvet_dom"/>
</dbReference>
<organism evidence="6 7">
    <name type="scientific">Coemansia umbellata</name>
    <dbReference type="NCBI Taxonomy" id="1424467"/>
    <lineage>
        <taxon>Eukaryota</taxon>
        <taxon>Fungi</taxon>
        <taxon>Fungi incertae sedis</taxon>
        <taxon>Zoopagomycota</taxon>
        <taxon>Kickxellomycotina</taxon>
        <taxon>Kickxellomycetes</taxon>
        <taxon>Kickxellales</taxon>
        <taxon>Kickxellaceae</taxon>
        <taxon>Coemansia</taxon>
    </lineage>
</organism>
<gene>
    <name evidence="6" type="ORF">EDC05_001421</name>
</gene>
<dbReference type="Proteomes" id="UP001151295">
    <property type="component" value="Unassembled WGS sequence"/>
</dbReference>